<dbReference type="PROSITE" id="PS50893">
    <property type="entry name" value="ABC_TRANSPORTER_2"/>
    <property type="match status" value="2"/>
</dbReference>
<feature type="transmembrane region" description="Helical" evidence="1">
    <location>
        <begin position="799"/>
        <end position="821"/>
    </location>
</feature>
<feature type="transmembrane region" description="Helical" evidence="1">
    <location>
        <begin position="717"/>
        <end position="744"/>
    </location>
</feature>
<feature type="transmembrane region" description="Helical" evidence="1">
    <location>
        <begin position="1379"/>
        <end position="1400"/>
    </location>
</feature>
<evidence type="ECO:0000259" key="2">
    <source>
        <dbReference type="PROSITE" id="PS50893"/>
    </source>
</evidence>
<dbReference type="InterPro" id="IPR027417">
    <property type="entry name" value="P-loop_NTPase"/>
</dbReference>
<feature type="transmembrane region" description="Helical" evidence="1">
    <location>
        <begin position="1676"/>
        <end position="1695"/>
    </location>
</feature>
<feature type="transmembrane region" description="Helical" evidence="1">
    <location>
        <begin position="900"/>
        <end position="921"/>
    </location>
</feature>
<keyword evidence="1" id="KW-1133">Transmembrane helix</keyword>
<dbReference type="PANTHER" id="PTHR43038">
    <property type="entry name" value="ATP-BINDING CASSETTE, SUB-FAMILY H, MEMBER 1"/>
    <property type="match status" value="1"/>
</dbReference>
<dbReference type="PROSITE" id="PS00211">
    <property type="entry name" value="ABC_TRANSPORTER_1"/>
    <property type="match status" value="1"/>
</dbReference>
<keyword evidence="1" id="KW-0812">Transmembrane</keyword>
<dbReference type="Proteomes" id="UP000095280">
    <property type="component" value="Unplaced"/>
</dbReference>
<protein>
    <submittedName>
        <fullName evidence="4">F-box domain-containing protein</fullName>
    </submittedName>
</protein>
<dbReference type="GO" id="GO:0016887">
    <property type="term" value="F:ATP hydrolysis activity"/>
    <property type="evidence" value="ECO:0007669"/>
    <property type="project" value="InterPro"/>
</dbReference>
<sequence>MELLHRPDVTQWQLLRCLLHRPIFSLSVLRLACLELEPGSARLSWLLARVPSLRELRIRLHSLSDWCNCQPKAQLPELTHLQLHLSSVSFRFDSHSLSDQIGVHAPKLDCLELHLAAFSRQGSRQQGNSRQQTVGPVHSGLLLRLLLGELAIRAQFRLVASGLRYLAVTPAPPTENSESLARLASDRAGLEHCRRLENAFILYRHTSSGIGVDDAAEVLRDPFTGAVVTSLDAAIKKTSTDENVGRQLAQTETLVLLRSMDSSNEQNFCLTSSLFPLSWPTCLRDLTVGFVDFARLANSNIQLSELQRLQLQSSDADKDYQLVSLDFTALVPNVRHLLLDMTASSGGGGGLHTRRCIRRLPNGLRSLRLSLASLLDLRAGDWLLPSSSALADVEAGKSSELRILSIACRFVAASDLRMLSETAQRLSQGLNCLTLSANACDISGRELRQWLLSNDRLPPKLRLLCLDVPAAQTALRIPRGGGSGGGGGGRAVSLRPHQPDDCCGWLDGVDRQRQPAGHRVSAICSALKSWNLVLFLPLLLLTLFSIQWNHLLISGWLHARGKGRLTGITGYKISQAQPSIIYTDQLSSTTLSFTLSMLKSMDSNLKENQAHWKCANWDSCVSNLYSNMMHNNEKRQKFFIDYDRKALVCPATYASELYCSFFGSIFFYSSATEDATDWFQNYSMFHLTSDASDISEESTSKNFCQADRNYFFYLPKLLCFLSILVMTIFCFYFLLTTISCIVKLKSCGFLQLMIRKGLSPASYWASVWLWTSAEVLLLSICMTLSFYIQCPGFYSPERVYLIAVQTGSFLYCAASFMLLLTVLTNNYYAICKGTITYVIAVGVLIISNRLAQESLEFVGLKQLQMGLLLLPCGNFAEQLQANLVGQVNPKIENKFHATGVLINVLFSAVNILLTLFLDYVLTTGNALRYSPILRVCTAAPGFDLPDMFKQQPGIEFLENNDIIVRYAKVSCKPLTNDADHNEAQTGQFSVDLYDSQITAVIADDASKVNEFLGVMTGAQPVTSGSLWIDGRIAANSRNRPLSQTRVSVCPAEDALCNNLTVLHTLQMALVSRGMSWIKCERDIHPTLALLRLVDILPRRVSSLSAGQARNLSIACALLGNPKLVVLFEPTRHLDPASRQRLWRLLEEHRIQQRCIVVGVAAHSPDEINEMERRANRLILLSSPSGQNIASAGSSQYMRLAANFELIVQARLRDPSRGESALEKLRSQLSSVLNGQIQLTLEKELLSAHFDSRLTGSDDNLTMKVIKAFKSIEQDVEKISLKRLTLTELYNRLRRVNTGKIDSLFLNGRQNRSSSGIHSKNIEADDLFKNSGDHFDSELSQRRSIPKNSETTFFGAVRGICRFSCLLHRRSCCRIFCQCIFVPIFLLGFFAAPLLIEKAWLTKLKVSRNISNLPVKKFTRGVCIYDNDVPSKYKIDQYRCGMLLTGSVIAGNNYIVIPKQWNTQLYSYLQTPAVLKQIHKHCTAVKQNELPCPVAYANSWSRTSLNYDRQLVIGSYGVNSHPDFSTASAFIASLSAMKYFMPAVKTTANFHILIVNDYRSVALPLLGQTSQLFIVCVLPAYYINDLLQQRSVKWPSFLVSVGVSPARYFIGQLLMLWLQYAPVYCLAIIVRMVINPVVYGSKYQWLVCFLTVTFGLMNNLLLVYLLSLIIPSVLRRLLPTAYLIVSILISSFSIILPSVFPLSLSMIVALPPFATGMLSYYSTKVYRYSLEFFNFINDGADSSRFRLAAYTERHILACLIVIPLHFATLTAVILLMPLIKKNLCYKSTGANAKNNVSIMQNATGGYHNTMNADYSRNFNSQQGNSVVEVQQLTKYFSPSICAVHDVNLDVKSGKVLTFVGSTGSGLSTVVSAIAGRLTPSSGECRVRSGASGRWVSGPAVKFKQAVAYSPHRSPLFKLATVVEHALFYSNLLGVSFERLAQLLEDFRLVQCKNKLVSQLSVGQKRRLGLVIALMKNETILFIADDVSTGVTSPKDMNIMRSILQNGTENMTLITTSHDLNVAAQAPSLVGLINQGGLMCVDTMSDIRESLSLYILEIELSAKGISTHEDTKVDILRRILARFYETNVLDQTVSWMKIALPEQSVEPAIESINWLLQLKSNLATVISDLLFYPASDDQLLEYVFETHEKQFRKQPERGLEASPLVELPEFYDV</sequence>
<keyword evidence="3" id="KW-1185">Reference proteome</keyword>
<proteinExistence type="predicted"/>
<feature type="transmembrane region" description="Helical" evidence="1">
    <location>
        <begin position="1642"/>
        <end position="1664"/>
    </location>
</feature>
<feature type="transmembrane region" description="Helical" evidence="1">
    <location>
        <begin position="1753"/>
        <end position="1778"/>
    </location>
</feature>
<dbReference type="WBParaSite" id="maker-uti_cns_0047885-snap-gene-0.14-mRNA-1">
    <property type="protein sequence ID" value="maker-uti_cns_0047885-snap-gene-0.14-mRNA-1"/>
    <property type="gene ID" value="maker-uti_cns_0047885-snap-gene-0.14"/>
</dbReference>
<feature type="domain" description="ABC transporter" evidence="2">
    <location>
        <begin position="964"/>
        <end position="1209"/>
    </location>
</feature>
<name>A0A1I8JHV2_9PLAT</name>
<feature type="transmembrane region" description="Helical" evidence="1">
    <location>
        <begin position="764"/>
        <end position="787"/>
    </location>
</feature>
<dbReference type="SUPFAM" id="SSF52540">
    <property type="entry name" value="P-loop containing nucleoside triphosphate hydrolases"/>
    <property type="match status" value="2"/>
</dbReference>
<feature type="transmembrane region" description="Helical" evidence="1">
    <location>
        <begin position="530"/>
        <end position="552"/>
    </location>
</feature>
<reference evidence="4" key="1">
    <citation type="submission" date="2016-11" db="UniProtKB">
        <authorList>
            <consortium name="WormBaseParasite"/>
        </authorList>
    </citation>
    <scope>IDENTIFICATION</scope>
</reference>
<dbReference type="Gene3D" id="3.40.50.300">
    <property type="entry name" value="P-loop containing nucleotide triphosphate hydrolases"/>
    <property type="match status" value="2"/>
</dbReference>
<organism evidence="3 4">
    <name type="scientific">Macrostomum lignano</name>
    <dbReference type="NCBI Taxonomy" id="282301"/>
    <lineage>
        <taxon>Eukaryota</taxon>
        <taxon>Metazoa</taxon>
        <taxon>Spiralia</taxon>
        <taxon>Lophotrochozoa</taxon>
        <taxon>Platyhelminthes</taxon>
        <taxon>Rhabditophora</taxon>
        <taxon>Macrostomorpha</taxon>
        <taxon>Macrostomida</taxon>
        <taxon>Macrostomidae</taxon>
        <taxon>Macrostomum</taxon>
    </lineage>
</organism>
<keyword evidence="1" id="KW-0472">Membrane</keyword>
<dbReference type="InterPro" id="IPR003439">
    <property type="entry name" value="ABC_transporter-like_ATP-bd"/>
</dbReference>
<evidence type="ECO:0000256" key="1">
    <source>
        <dbReference type="SAM" id="Phobius"/>
    </source>
</evidence>
<feature type="transmembrane region" description="Helical" evidence="1">
    <location>
        <begin position="1701"/>
        <end position="1720"/>
    </location>
</feature>
<evidence type="ECO:0000313" key="3">
    <source>
        <dbReference type="Proteomes" id="UP000095280"/>
    </source>
</evidence>
<dbReference type="Pfam" id="PF00005">
    <property type="entry name" value="ABC_tran"/>
    <property type="match status" value="2"/>
</dbReference>
<feature type="domain" description="ABC transporter" evidence="2">
    <location>
        <begin position="1826"/>
        <end position="2058"/>
    </location>
</feature>
<dbReference type="GO" id="GO:0005524">
    <property type="term" value="F:ATP binding"/>
    <property type="evidence" value="ECO:0007669"/>
    <property type="project" value="InterPro"/>
</dbReference>
<evidence type="ECO:0000313" key="4">
    <source>
        <dbReference type="WBParaSite" id="maker-uti_cns_0047885-snap-gene-0.14-mRNA-1"/>
    </source>
</evidence>
<dbReference type="PANTHER" id="PTHR43038:SF3">
    <property type="entry name" value="ABC TRANSPORTER G FAMILY MEMBER 20 ISOFORM X1"/>
    <property type="match status" value="1"/>
</dbReference>
<feature type="transmembrane region" description="Helical" evidence="1">
    <location>
        <begin position="1616"/>
        <end position="1636"/>
    </location>
</feature>
<dbReference type="InterPro" id="IPR017871">
    <property type="entry name" value="ABC_transporter-like_CS"/>
</dbReference>
<accession>A0A1I8JHV2</accession>